<name>A0A5J4PIM8_9ZZZZ</name>
<reference evidence="1" key="1">
    <citation type="submission" date="2019-03" db="EMBL/GenBank/DDBJ databases">
        <title>Single cell metagenomics reveals metabolic interactions within the superorganism composed of flagellate Streblomastix strix and complex community of Bacteroidetes bacteria on its surface.</title>
        <authorList>
            <person name="Treitli S.C."/>
            <person name="Kolisko M."/>
            <person name="Husnik F."/>
            <person name="Keeling P."/>
            <person name="Hampl V."/>
        </authorList>
    </citation>
    <scope>NUCLEOTIDE SEQUENCE</scope>
    <source>
        <strain evidence="1">STM</strain>
    </source>
</reference>
<dbReference type="AlphaFoldDB" id="A0A5J4PIM8"/>
<evidence type="ECO:0000313" key="1">
    <source>
        <dbReference type="EMBL" id="KAA6309426.1"/>
    </source>
</evidence>
<sequence>MDLAKCIVSRTVKIRKKQITIEAIQNVVSSFFSIDADL</sequence>
<proteinExistence type="predicted"/>
<protein>
    <submittedName>
        <fullName evidence="1">Uncharacterized protein</fullName>
    </submittedName>
</protein>
<feature type="non-terminal residue" evidence="1">
    <location>
        <position position="38"/>
    </location>
</feature>
<gene>
    <name evidence="1" type="ORF">EZS27_039077</name>
</gene>
<comment type="caution">
    <text evidence="1">The sequence shown here is derived from an EMBL/GenBank/DDBJ whole genome shotgun (WGS) entry which is preliminary data.</text>
</comment>
<dbReference type="EMBL" id="SNRY01007953">
    <property type="protein sequence ID" value="KAA6309426.1"/>
    <property type="molecule type" value="Genomic_DNA"/>
</dbReference>
<accession>A0A5J4PIM8</accession>
<organism evidence="1">
    <name type="scientific">termite gut metagenome</name>
    <dbReference type="NCBI Taxonomy" id="433724"/>
    <lineage>
        <taxon>unclassified sequences</taxon>
        <taxon>metagenomes</taxon>
        <taxon>organismal metagenomes</taxon>
    </lineage>
</organism>